<sequence length="310" mass="34254">MGTVVEHGADAAPSLATAEQDLSAPDVSVVIPALNAAHTLGVQLDALAAQVTGRSFEVLVADNGSTDGTRDLVEGYRDRLPGVRWIDASARTGSNVARNTGIAAARSDLVLLCDADDEVDPHWLEAMAVALETADGVGGRLDRVKLNDAYIEKWGTPHGHNGVVAQLGFLPRPIGANAGLRKTVWERLGGFDETYVRGGTETEFFWRLQLEGFSLVEVPDALVHYRMRSSFKAGVRQMYIWGRQAPMLYRDFREQGMRWDRRESLRRTKWLVTTAPRALRSRDVRYQVAREAAYRAGRVVGSVSFRVVYL</sequence>
<reference evidence="2 3" key="1">
    <citation type="submission" date="2024-07" db="EMBL/GenBank/DDBJ databases">
        <authorList>
            <person name="Thanompreechachai J."/>
            <person name="Duangmal K."/>
        </authorList>
    </citation>
    <scope>NUCLEOTIDE SEQUENCE [LARGE SCALE GENOMIC DNA]</scope>
    <source>
        <strain evidence="2 3">KCTC 19886</strain>
    </source>
</reference>
<dbReference type="Proteomes" id="UP001555826">
    <property type="component" value="Unassembled WGS sequence"/>
</dbReference>
<evidence type="ECO:0000259" key="1">
    <source>
        <dbReference type="Pfam" id="PF00535"/>
    </source>
</evidence>
<dbReference type="InterPro" id="IPR001173">
    <property type="entry name" value="Glyco_trans_2-like"/>
</dbReference>
<dbReference type="EMBL" id="JBFNQN010000009">
    <property type="protein sequence ID" value="MEW9265912.1"/>
    <property type="molecule type" value="Genomic_DNA"/>
</dbReference>
<feature type="domain" description="Glycosyltransferase 2-like" evidence="1">
    <location>
        <begin position="28"/>
        <end position="185"/>
    </location>
</feature>
<proteinExistence type="predicted"/>
<dbReference type="GO" id="GO:0016757">
    <property type="term" value="F:glycosyltransferase activity"/>
    <property type="evidence" value="ECO:0007669"/>
    <property type="project" value="UniProtKB-KW"/>
</dbReference>
<dbReference type="RefSeq" id="WP_367639040.1">
    <property type="nucleotide sequence ID" value="NZ_JBFNQN010000009.1"/>
</dbReference>
<dbReference type="InterPro" id="IPR029044">
    <property type="entry name" value="Nucleotide-diphossugar_trans"/>
</dbReference>
<evidence type="ECO:0000313" key="2">
    <source>
        <dbReference type="EMBL" id="MEW9265912.1"/>
    </source>
</evidence>
<dbReference type="PANTHER" id="PTHR43685:SF12">
    <property type="entry name" value="GLYCOSYL TRANSFERASE FAMILY 2"/>
    <property type="match status" value="1"/>
</dbReference>
<name>A0ABV3P8G2_9ACTN</name>
<gene>
    <name evidence="2" type="ORF">AB1207_14230</name>
</gene>
<protein>
    <submittedName>
        <fullName evidence="2">Glycosyltransferase</fullName>
        <ecNumber evidence="2">2.4.-.-</ecNumber>
    </submittedName>
</protein>
<keyword evidence="3" id="KW-1185">Reference proteome</keyword>
<dbReference type="Pfam" id="PF00535">
    <property type="entry name" value="Glycos_transf_2"/>
    <property type="match status" value="1"/>
</dbReference>
<keyword evidence="2" id="KW-0328">Glycosyltransferase</keyword>
<organism evidence="2 3">
    <name type="scientific">Kineococcus endophyticus</name>
    <dbReference type="NCBI Taxonomy" id="1181883"/>
    <lineage>
        <taxon>Bacteria</taxon>
        <taxon>Bacillati</taxon>
        <taxon>Actinomycetota</taxon>
        <taxon>Actinomycetes</taxon>
        <taxon>Kineosporiales</taxon>
        <taxon>Kineosporiaceae</taxon>
        <taxon>Kineococcus</taxon>
    </lineage>
</organism>
<dbReference type="Gene3D" id="3.90.550.10">
    <property type="entry name" value="Spore Coat Polysaccharide Biosynthesis Protein SpsA, Chain A"/>
    <property type="match status" value="1"/>
</dbReference>
<dbReference type="PANTHER" id="PTHR43685">
    <property type="entry name" value="GLYCOSYLTRANSFERASE"/>
    <property type="match status" value="1"/>
</dbReference>
<evidence type="ECO:0000313" key="3">
    <source>
        <dbReference type="Proteomes" id="UP001555826"/>
    </source>
</evidence>
<keyword evidence="2" id="KW-0808">Transferase</keyword>
<dbReference type="EC" id="2.4.-.-" evidence="2"/>
<dbReference type="InterPro" id="IPR050834">
    <property type="entry name" value="Glycosyltransf_2"/>
</dbReference>
<dbReference type="SUPFAM" id="SSF53448">
    <property type="entry name" value="Nucleotide-diphospho-sugar transferases"/>
    <property type="match status" value="1"/>
</dbReference>
<accession>A0ABV3P8G2</accession>
<comment type="caution">
    <text evidence="2">The sequence shown here is derived from an EMBL/GenBank/DDBJ whole genome shotgun (WGS) entry which is preliminary data.</text>
</comment>